<organism evidence="1 2">
    <name type="scientific">Trachipleistophora hominis</name>
    <name type="common">Microsporidian parasite</name>
    <dbReference type="NCBI Taxonomy" id="72359"/>
    <lineage>
        <taxon>Eukaryota</taxon>
        <taxon>Fungi</taxon>
        <taxon>Fungi incertae sedis</taxon>
        <taxon>Microsporidia</taxon>
        <taxon>Pleistophoridae</taxon>
        <taxon>Trachipleistophora</taxon>
    </lineage>
</organism>
<accession>L7JX23</accession>
<dbReference type="VEuPathDB" id="MicrosporidiaDB:THOM_1774"/>
<evidence type="ECO:0000313" key="2">
    <source>
        <dbReference type="Proteomes" id="UP000011185"/>
    </source>
</evidence>
<reference evidence="1 2" key="1">
    <citation type="journal article" date="2012" name="PLoS Pathog.">
        <title>The genome of the obligate intracellular parasite Trachipleistophora hominis: new insights into microsporidian genome dynamics and reductive evolution.</title>
        <authorList>
            <person name="Heinz E."/>
            <person name="Williams T.A."/>
            <person name="Nakjang S."/>
            <person name="Noel C.J."/>
            <person name="Swan D.C."/>
            <person name="Goldberg A.V."/>
            <person name="Harris S.R."/>
            <person name="Weinmaier T."/>
            <person name="Markert S."/>
            <person name="Becher D."/>
            <person name="Bernhardt J."/>
            <person name="Dagan T."/>
            <person name="Hacker C."/>
            <person name="Lucocq J.M."/>
            <person name="Schweder T."/>
            <person name="Rattei T."/>
            <person name="Hall N."/>
            <person name="Hirt R.P."/>
            <person name="Embley T.M."/>
        </authorList>
    </citation>
    <scope>NUCLEOTIDE SEQUENCE [LARGE SCALE GENOMIC DNA]</scope>
</reference>
<protein>
    <submittedName>
        <fullName evidence="1">Uncharacterized protein</fullName>
    </submittedName>
</protein>
<dbReference type="OrthoDB" id="10308503at2759"/>
<evidence type="ECO:0000313" key="1">
    <source>
        <dbReference type="EMBL" id="ELQ75277.1"/>
    </source>
</evidence>
<gene>
    <name evidence="1" type="ORF">THOM_1774</name>
</gene>
<sequence>MTFHPDYKTLDLTQTVESSSEEHRIYLVRNAIYKRNPPHLNKSIIIEYFCYGFERLKRRCFKPQRKRMRKNKHRAQKNYTYNIYRNNKVIFRTMPYLMTDDEDQVLEWVHMFKNAAQEACWTEDAKKQYILELTSNTSQPTLKRQACSDDMLKVLLSNVFPSYRRGEIVKKLLTTKQKDFCYIEDYINEIKHLTSKLWISRGGGVEPDEKTLDEYFKIGLDMDTLVYLEMNGLYGIKEISRNLIDLERIITDEIRSHC</sequence>
<keyword evidence="2" id="KW-1185">Reference proteome</keyword>
<name>L7JX23_TRAHO</name>
<dbReference type="HOGENOM" id="CLU_1078479_0_0_1"/>
<dbReference type="InParanoid" id="L7JX23"/>
<dbReference type="Proteomes" id="UP000011185">
    <property type="component" value="Unassembled WGS sequence"/>
</dbReference>
<proteinExistence type="predicted"/>
<dbReference type="OMA" id="CYIEDYI"/>
<dbReference type="EMBL" id="JH993974">
    <property type="protein sequence ID" value="ELQ75277.1"/>
    <property type="molecule type" value="Genomic_DNA"/>
</dbReference>
<dbReference type="AlphaFoldDB" id="L7JX23"/>